<feature type="disulfide bond" description="Redox-active" evidence="14">
    <location>
        <begin position="40"/>
        <end position="43"/>
    </location>
</feature>
<keyword evidence="6 14" id="KW-0812">Transmembrane</keyword>
<evidence type="ECO:0000256" key="4">
    <source>
        <dbReference type="ARBA" id="ARBA00022475"/>
    </source>
</evidence>
<organism evidence="16 17">
    <name type="scientific">Pseudidiomarina atlantica</name>
    <dbReference type="NCBI Taxonomy" id="1517416"/>
    <lineage>
        <taxon>Bacteria</taxon>
        <taxon>Pseudomonadati</taxon>
        <taxon>Pseudomonadota</taxon>
        <taxon>Gammaproteobacteria</taxon>
        <taxon>Alteromonadales</taxon>
        <taxon>Idiomarinaceae</taxon>
        <taxon>Pseudidiomarina</taxon>
    </lineage>
</organism>
<evidence type="ECO:0000256" key="13">
    <source>
        <dbReference type="ARBA" id="ARBA00023284"/>
    </source>
</evidence>
<evidence type="ECO:0000256" key="9">
    <source>
        <dbReference type="ARBA" id="ARBA00023002"/>
    </source>
</evidence>
<gene>
    <name evidence="14" type="primary">dsbB</name>
    <name evidence="16" type="ORF">IDAT_07465</name>
</gene>
<dbReference type="OrthoDB" id="3711263at2"/>
<evidence type="ECO:0000256" key="8">
    <source>
        <dbReference type="ARBA" id="ARBA00022989"/>
    </source>
</evidence>
<dbReference type="EMBL" id="JPIN01000007">
    <property type="protein sequence ID" value="KFZ28583.1"/>
    <property type="molecule type" value="Genomic_DNA"/>
</dbReference>
<feature type="transmembrane region" description="Helical" evidence="15">
    <location>
        <begin position="146"/>
        <end position="167"/>
    </location>
</feature>
<evidence type="ECO:0000256" key="15">
    <source>
        <dbReference type="SAM" id="Phobius"/>
    </source>
</evidence>
<evidence type="ECO:0000256" key="12">
    <source>
        <dbReference type="ARBA" id="ARBA00023186"/>
    </source>
</evidence>
<dbReference type="GO" id="GO:0005886">
    <property type="term" value="C:plasma membrane"/>
    <property type="evidence" value="ECO:0007669"/>
    <property type="project" value="UniProtKB-SubCell"/>
</dbReference>
<evidence type="ECO:0000256" key="11">
    <source>
        <dbReference type="ARBA" id="ARBA00023157"/>
    </source>
</evidence>
<dbReference type="PANTHER" id="PTHR36570">
    <property type="entry name" value="DISULFIDE BOND FORMATION PROTEIN B"/>
    <property type="match status" value="1"/>
</dbReference>
<dbReference type="Pfam" id="PF02600">
    <property type="entry name" value="DsbB"/>
    <property type="match status" value="1"/>
</dbReference>
<evidence type="ECO:0000256" key="3">
    <source>
        <dbReference type="ARBA" id="ARBA00022448"/>
    </source>
</evidence>
<evidence type="ECO:0000256" key="10">
    <source>
        <dbReference type="ARBA" id="ARBA00023136"/>
    </source>
</evidence>
<sequence length="172" mass="19179">MQFLSQLPERRGAWALLFLSAVGLVLTALYMQYQMGLDPCVKCIYQRVAVMGIAAAALPALFAPRLLVARLLSYAAWLTAAIWGLRIAHDHVVTQQSANAYFAVCDAFPVFPDWLPLLDWFPSLFEAPGLCGDISWVFLDMSMPEWMRIIFAIYTGLALVVIALRLIGARKL</sequence>
<feature type="topological domain" description="Cytoplasmic" evidence="14">
    <location>
        <begin position="165"/>
        <end position="172"/>
    </location>
</feature>
<comment type="similarity">
    <text evidence="2 14">Belongs to the DsbB family.</text>
</comment>
<comment type="subcellular location">
    <subcellularLocation>
        <location evidence="1">Cell inner membrane</location>
        <topology evidence="1">Multi-pass membrane protein</topology>
    </subcellularLocation>
    <subcellularLocation>
        <location evidence="14">Cell membrane</location>
        <topology evidence="14">Multi-pass membrane protein</topology>
    </subcellularLocation>
</comment>
<dbReference type="SUPFAM" id="SSF158442">
    <property type="entry name" value="DsbB-like"/>
    <property type="match status" value="1"/>
</dbReference>
<dbReference type="GO" id="GO:0006457">
    <property type="term" value="P:protein folding"/>
    <property type="evidence" value="ECO:0007669"/>
    <property type="project" value="InterPro"/>
</dbReference>
<dbReference type="Proteomes" id="UP000053718">
    <property type="component" value="Unassembled WGS sequence"/>
</dbReference>
<feature type="disulfide bond" description="Redox-active" evidence="14">
    <location>
        <begin position="105"/>
        <end position="131"/>
    </location>
</feature>
<accession>A0A094L1T2</accession>
<dbReference type="GO" id="GO:0015035">
    <property type="term" value="F:protein-disulfide reductase activity"/>
    <property type="evidence" value="ECO:0007669"/>
    <property type="project" value="UniProtKB-UniRule"/>
</dbReference>
<feature type="topological domain" description="Cytoplasmic" evidence="14">
    <location>
        <begin position="1"/>
        <end position="13"/>
    </location>
</feature>
<keyword evidence="11 14" id="KW-1015">Disulfide bond</keyword>
<dbReference type="InterPro" id="IPR022920">
    <property type="entry name" value="Disulphide_bond_form_DsbB"/>
</dbReference>
<evidence type="ECO:0000256" key="1">
    <source>
        <dbReference type="ARBA" id="ARBA00004429"/>
    </source>
</evidence>
<evidence type="ECO:0000256" key="14">
    <source>
        <dbReference type="HAMAP-Rule" id="MF_00286"/>
    </source>
</evidence>
<dbReference type="InterPro" id="IPR023380">
    <property type="entry name" value="DsbB-like_sf"/>
</dbReference>
<comment type="caution">
    <text evidence="14">Lacks conserved residue(s) required for the propagation of feature annotation.</text>
</comment>
<keyword evidence="17" id="KW-1185">Reference proteome</keyword>
<comment type="function">
    <text evidence="14">Required for disulfide bond formation in some periplasmic proteins. Acts by oxidizing the DsbA protein.</text>
</comment>
<dbReference type="eggNOG" id="COG1495">
    <property type="taxonomic scope" value="Bacteria"/>
</dbReference>
<feature type="transmembrane region" description="Helical" evidence="15">
    <location>
        <begin position="44"/>
        <end position="64"/>
    </location>
</feature>
<dbReference type="GO" id="GO:0009055">
    <property type="term" value="F:electron transfer activity"/>
    <property type="evidence" value="ECO:0007669"/>
    <property type="project" value="UniProtKB-UniRule"/>
</dbReference>
<evidence type="ECO:0000256" key="2">
    <source>
        <dbReference type="ARBA" id="ARBA00008823"/>
    </source>
</evidence>
<keyword evidence="7 14" id="KW-0249">Electron transport</keyword>
<dbReference type="NCBIfam" id="NF002485">
    <property type="entry name" value="PRK01749.1"/>
    <property type="match status" value="1"/>
</dbReference>
<feature type="topological domain" description="Periplasmic" evidence="14">
    <location>
        <begin position="31"/>
        <end position="48"/>
    </location>
</feature>
<dbReference type="InterPro" id="IPR003752">
    <property type="entry name" value="DiS_bond_form_DsbB/BdbC"/>
</dbReference>
<evidence type="ECO:0000256" key="7">
    <source>
        <dbReference type="ARBA" id="ARBA00022982"/>
    </source>
</evidence>
<dbReference type="InterPro" id="IPR050183">
    <property type="entry name" value="DsbB"/>
</dbReference>
<feature type="transmembrane region" description="Helical" evidence="15">
    <location>
        <begin position="71"/>
        <end position="89"/>
    </location>
</feature>
<dbReference type="RefSeq" id="WP_034732416.1">
    <property type="nucleotide sequence ID" value="NZ_JPIN01000007.1"/>
</dbReference>
<keyword evidence="5" id="KW-0997">Cell inner membrane</keyword>
<feature type="transmembrane region" description="Helical" evidence="15">
    <location>
        <begin position="12"/>
        <end position="32"/>
    </location>
</feature>
<dbReference type="HAMAP" id="MF_00286">
    <property type="entry name" value="DsbB"/>
    <property type="match status" value="1"/>
</dbReference>
<protein>
    <recommendedName>
        <fullName evidence="14">Disulfide bond formation protein B</fullName>
    </recommendedName>
    <alternativeName>
        <fullName evidence="14">Disulfide oxidoreductase</fullName>
    </alternativeName>
</protein>
<dbReference type="PANTHER" id="PTHR36570:SF2">
    <property type="entry name" value="DISULFIDE BOND FORMATION PROTEIN B"/>
    <property type="match status" value="1"/>
</dbReference>
<evidence type="ECO:0000256" key="6">
    <source>
        <dbReference type="ARBA" id="ARBA00022692"/>
    </source>
</evidence>
<evidence type="ECO:0000313" key="16">
    <source>
        <dbReference type="EMBL" id="KFZ28583.1"/>
    </source>
</evidence>
<proteinExistence type="inferred from homology"/>
<evidence type="ECO:0000256" key="5">
    <source>
        <dbReference type="ARBA" id="ARBA00022519"/>
    </source>
</evidence>
<keyword evidence="13 14" id="KW-0676">Redox-active center</keyword>
<comment type="caution">
    <text evidence="16">The sequence shown here is derived from an EMBL/GenBank/DDBJ whole genome shotgun (WGS) entry which is preliminary data.</text>
</comment>
<keyword evidence="8 14" id="KW-1133">Transmembrane helix</keyword>
<dbReference type="Gene3D" id="1.20.1550.10">
    <property type="entry name" value="DsbB-like"/>
    <property type="match status" value="1"/>
</dbReference>
<keyword evidence="4 14" id="KW-1003">Cell membrane</keyword>
<name>A0A094L1T2_9GAMM</name>
<keyword evidence="9 14" id="KW-0560">Oxidoreductase</keyword>
<evidence type="ECO:0000313" key="17">
    <source>
        <dbReference type="Proteomes" id="UP000053718"/>
    </source>
</evidence>
<dbReference type="AlphaFoldDB" id="A0A094L1T2"/>
<keyword evidence="3 14" id="KW-0813">Transport</keyword>
<reference evidence="16 17" key="1">
    <citation type="submission" date="2014-06" db="EMBL/GenBank/DDBJ databases">
        <title>Draft genome sequence of Idiomarina sp. MCCC 1A10513.</title>
        <authorList>
            <person name="Du J."/>
            <person name="Lai Q."/>
            <person name="Shao Z."/>
        </authorList>
    </citation>
    <scope>NUCLEOTIDE SEQUENCE [LARGE SCALE GENOMIC DNA]</scope>
    <source>
        <strain evidence="16 17">MCCC 1A10513</strain>
    </source>
</reference>
<keyword evidence="10 14" id="KW-0472">Membrane</keyword>
<keyword evidence="12 14" id="KW-0143">Chaperone</keyword>
<dbReference type="STRING" id="1517416.IDAT_07465"/>